<organism evidence="2 3">
    <name type="scientific">Flavobacterium saliperosum</name>
    <dbReference type="NCBI Taxonomy" id="329186"/>
    <lineage>
        <taxon>Bacteria</taxon>
        <taxon>Pseudomonadati</taxon>
        <taxon>Bacteroidota</taxon>
        <taxon>Flavobacteriia</taxon>
        <taxon>Flavobacteriales</taxon>
        <taxon>Flavobacteriaceae</taxon>
        <taxon>Flavobacterium</taxon>
    </lineage>
</organism>
<name>A0A1G4V519_9FLAO</name>
<proteinExistence type="predicted"/>
<dbReference type="Proteomes" id="UP000182124">
    <property type="component" value="Unassembled WGS sequence"/>
</dbReference>
<dbReference type="RefSeq" id="WP_023575362.1">
    <property type="nucleotide sequence ID" value="NZ_CBCSBQ010000026.1"/>
</dbReference>
<feature type="signal peptide" evidence="1">
    <location>
        <begin position="1"/>
        <end position="17"/>
    </location>
</feature>
<dbReference type="AlphaFoldDB" id="A0A1G4V519"/>
<sequence>MKRLSLILGMMTMGILASCSTDEFDTDVTSDTMEDAKLNPKGVYLKRIITTTNAGSTVNTSDYLYSGSKLTRINSSDGSHVVYMYAGNLISERAFYYNNTLNTKEIFEYNENSQLLNYRRVNPSNTVLYRAIYQYNSDGTVTVSGYKGATVSESTKIVNRKVFVVNGQVTKIENYTISNGSAVTEVLNYSFDTKNSPFKDILGFDKLTYYDMALNGSARNVTAINTVGASLANSGNDIVQYTYNAQNYPVSANKGSIVLQYFY</sequence>
<gene>
    <name evidence="2" type="ORF">SAMN02927925_00293</name>
</gene>
<evidence type="ECO:0000313" key="3">
    <source>
        <dbReference type="Proteomes" id="UP000182124"/>
    </source>
</evidence>
<dbReference type="EMBL" id="FMTY01000001">
    <property type="protein sequence ID" value="SCX01253.1"/>
    <property type="molecule type" value="Genomic_DNA"/>
</dbReference>
<evidence type="ECO:0000256" key="1">
    <source>
        <dbReference type="SAM" id="SignalP"/>
    </source>
</evidence>
<dbReference type="PROSITE" id="PS51257">
    <property type="entry name" value="PROKAR_LIPOPROTEIN"/>
    <property type="match status" value="1"/>
</dbReference>
<protein>
    <recommendedName>
        <fullName evidence="4">YD repeat-containing protein</fullName>
    </recommendedName>
</protein>
<keyword evidence="1" id="KW-0732">Signal</keyword>
<reference evidence="2 3" key="1">
    <citation type="submission" date="2016-10" db="EMBL/GenBank/DDBJ databases">
        <authorList>
            <person name="de Groot N.N."/>
        </authorList>
    </citation>
    <scope>NUCLEOTIDE SEQUENCE [LARGE SCALE GENOMIC DNA]</scope>
    <source>
        <strain evidence="2 3">CGMCC 1.3801</strain>
    </source>
</reference>
<feature type="chain" id="PRO_5010383925" description="YD repeat-containing protein" evidence="1">
    <location>
        <begin position="18"/>
        <end position="263"/>
    </location>
</feature>
<evidence type="ECO:0000313" key="2">
    <source>
        <dbReference type="EMBL" id="SCX01253.1"/>
    </source>
</evidence>
<dbReference type="eggNOG" id="COG3209">
    <property type="taxonomic scope" value="Bacteria"/>
</dbReference>
<evidence type="ECO:0008006" key="4">
    <source>
        <dbReference type="Google" id="ProtNLM"/>
    </source>
</evidence>
<dbReference type="STRING" id="329186.SAMN02927925_00293"/>
<accession>A0A1G4V519</accession>